<keyword evidence="2" id="KW-1185">Reference proteome</keyword>
<sequence>MWIIIQKIPLTTTQRELNLFLNKQINGNRWFGLSSNQQTRLKSFSILRMTDRTSGEIECHGLAEVETSKPEEEMLRVLNGHQLHGQTIAVRKYYHRSNISTQTAHTKSTSSFPGLRDRRRHSLHIEMLKANSGGLAIGIF</sequence>
<proteinExistence type="predicted"/>
<dbReference type="EMBL" id="VMNH01000011">
    <property type="protein sequence ID" value="TVO74246.1"/>
    <property type="molecule type" value="Genomic_DNA"/>
</dbReference>
<dbReference type="OrthoDB" id="7061983at2"/>
<gene>
    <name evidence="1" type="ORF">FHP88_10780</name>
</gene>
<dbReference type="RefSeq" id="WP_144359085.1">
    <property type="nucleotide sequence ID" value="NZ_VMNH01000011.1"/>
</dbReference>
<name>A0A558DNH6_9GAMM</name>
<evidence type="ECO:0000313" key="1">
    <source>
        <dbReference type="EMBL" id="TVO74246.1"/>
    </source>
</evidence>
<dbReference type="AlphaFoldDB" id="A0A558DNH6"/>
<evidence type="ECO:0000313" key="2">
    <source>
        <dbReference type="Proteomes" id="UP000316649"/>
    </source>
</evidence>
<accession>A0A558DNH6</accession>
<dbReference type="Proteomes" id="UP000316649">
    <property type="component" value="Unassembled WGS sequence"/>
</dbReference>
<evidence type="ECO:0008006" key="3">
    <source>
        <dbReference type="Google" id="ProtNLM"/>
    </source>
</evidence>
<comment type="caution">
    <text evidence="1">The sequence shown here is derived from an EMBL/GenBank/DDBJ whole genome shotgun (WGS) entry which is preliminary data.</text>
</comment>
<reference evidence="1 2" key="1">
    <citation type="submission" date="2019-07" db="EMBL/GenBank/DDBJ databases">
        <title>The pathways for chlorine oxyanion respiration interact through the shared metabolite chlorate.</title>
        <authorList>
            <person name="Barnum T.P."/>
            <person name="Cheng Y."/>
            <person name="Hill K.A."/>
            <person name="Lucas L.N."/>
            <person name="Carlson H.K."/>
            <person name="Coates J.D."/>
        </authorList>
    </citation>
    <scope>NUCLEOTIDE SEQUENCE [LARGE SCALE GENOMIC DNA]</scope>
    <source>
        <strain evidence="1 2">BK-1</strain>
    </source>
</reference>
<protein>
    <recommendedName>
        <fullName evidence="3">RRM domain-containing protein</fullName>
    </recommendedName>
</protein>
<organism evidence="1 2">
    <name type="scientific">Sedimenticola selenatireducens</name>
    <dbReference type="NCBI Taxonomy" id="191960"/>
    <lineage>
        <taxon>Bacteria</taxon>
        <taxon>Pseudomonadati</taxon>
        <taxon>Pseudomonadota</taxon>
        <taxon>Gammaproteobacteria</taxon>
        <taxon>Chromatiales</taxon>
        <taxon>Sedimenticolaceae</taxon>
        <taxon>Sedimenticola</taxon>
    </lineage>
</organism>